<feature type="signal peptide" evidence="1">
    <location>
        <begin position="1"/>
        <end position="20"/>
    </location>
</feature>
<dbReference type="WBParaSite" id="Pan_g22173.t1">
    <property type="protein sequence ID" value="Pan_g22173.t1"/>
    <property type="gene ID" value="Pan_g22173"/>
</dbReference>
<reference evidence="2" key="1">
    <citation type="journal article" date="2013" name="Genetics">
        <title>The draft genome and transcriptome of Panagrellus redivivus are shaped by the harsh demands of a free-living lifestyle.</title>
        <authorList>
            <person name="Srinivasan J."/>
            <person name="Dillman A.R."/>
            <person name="Macchietto M.G."/>
            <person name="Heikkinen L."/>
            <person name="Lakso M."/>
            <person name="Fracchia K.M."/>
            <person name="Antoshechkin I."/>
            <person name="Mortazavi A."/>
            <person name="Wong G."/>
            <person name="Sternberg P.W."/>
        </authorList>
    </citation>
    <scope>NUCLEOTIDE SEQUENCE [LARGE SCALE GENOMIC DNA]</scope>
    <source>
        <strain evidence="2">MT8872</strain>
    </source>
</reference>
<accession>A0A7E4VK69</accession>
<dbReference type="AlphaFoldDB" id="A0A7E4VK69"/>
<keyword evidence="1" id="KW-0732">Signal</keyword>
<sequence>MKTALLVIACVLSTLAIANADGECDYCVQKINYVRSQLPNNGTTVSQIDLVVALKQANSQDQPYNADCFDYYDSSKIQDVLSAFHQNAPTTSICSSFIPCVKVLALIFC</sequence>
<keyword evidence="2" id="KW-1185">Reference proteome</keyword>
<name>A0A7E4VK69_PANRE</name>
<organism evidence="2 3">
    <name type="scientific">Panagrellus redivivus</name>
    <name type="common">Microworm</name>
    <dbReference type="NCBI Taxonomy" id="6233"/>
    <lineage>
        <taxon>Eukaryota</taxon>
        <taxon>Metazoa</taxon>
        <taxon>Ecdysozoa</taxon>
        <taxon>Nematoda</taxon>
        <taxon>Chromadorea</taxon>
        <taxon>Rhabditida</taxon>
        <taxon>Tylenchina</taxon>
        <taxon>Panagrolaimomorpha</taxon>
        <taxon>Panagrolaimoidea</taxon>
        <taxon>Panagrolaimidae</taxon>
        <taxon>Panagrellus</taxon>
    </lineage>
</organism>
<dbReference type="Proteomes" id="UP000492821">
    <property type="component" value="Unassembled WGS sequence"/>
</dbReference>
<feature type="chain" id="PRO_5028854993" evidence="1">
    <location>
        <begin position="21"/>
        <end position="109"/>
    </location>
</feature>
<protein>
    <submittedName>
        <fullName evidence="3">Saposin B-type domain-containing protein</fullName>
    </submittedName>
</protein>
<evidence type="ECO:0000313" key="2">
    <source>
        <dbReference type="Proteomes" id="UP000492821"/>
    </source>
</evidence>
<reference evidence="3" key="2">
    <citation type="submission" date="2020-10" db="UniProtKB">
        <authorList>
            <consortium name="WormBaseParasite"/>
        </authorList>
    </citation>
    <scope>IDENTIFICATION</scope>
</reference>
<proteinExistence type="predicted"/>
<evidence type="ECO:0000256" key="1">
    <source>
        <dbReference type="SAM" id="SignalP"/>
    </source>
</evidence>
<evidence type="ECO:0000313" key="3">
    <source>
        <dbReference type="WBParaSite" id="Pan_g22173.t1"/>
    </source>
</evidence>